<gene>
    <name evidence="1" type="ORF">UFOPK1931_00425</name>
</gene>
<evidence type="ECO:0000313" key="1">
    <source>
        <dbReference type="EMBL" id="CAB4619584.1"/>
    </source>
</evidence>
<reference evidence="1" key="1">
    <citation type="submission" date="2020-05" db="EMBL/GenBank/DDBJ databases">
        <authorList>
            <person name="Chiriac C."/>
            <person name="Salcher M."/>
            <person name="Ghai R."/>
            <person name="Kavagutti S V."/>
        </authorList>
    </citation>
    <scope>NUCLEOTIDE SEQUENCE</scope>
</reference>
<sequence length="153" mass="16395">MALAGVPPSHPIERLPFIESIWWAILESGAIATRPPLRRARMEKSTSAASGGAFGSNPPSCLYFSKLTSAPAVPTAMTSSRWSCWPWSNSPRTRLNNLPPRVRVRPICLISFGSSQSTCLGPTTAKEGLSSTSLRSFSRASSSGALSSCKIQR</sequence>
<dbReference type="EMBL" id="CAEZVE010000059">
    <property type="protein sequence ID" value="CAB4619584.1"/>
    <property type="molecule type" value="Genomic_DNA"/>
</dbReference>
<organism evidence="1">
    <name type="scientific">freshwater metagenome</name>
    <dbReference type="NCBI Taxonomy" id="449393"/>
    <lineage>
        <taxon>unclassified sequences</taxon>
        <taxon>metagenomes</taxon>
        <taxon>ecological metagenomes</taxon>
    </lineage>
</organism>
<dbReference type="AlphaFoldDB" id="A0A6J6I889"/>
<accession>A0A6J6I889</accession>
<name>A0A6J6I889_9ZZZZ</name>
<protein>
    <submittedName>
        <fullName evidence="1">Unannotated protein</fullName>
    </submittedName>
</protein>
<proteinExistence type="predicted"/>